<gene>
    <name evidence="2" type="ORF">SM0020_10170</name>
</gene>
<dbReference type="EMBL" id="AGVV01000015">
    <property type="protein sequence ID" value="EHK78036.1"/>
    <property type="molecule type" value="Genomic_DNA"/>
</dbReference>
<dbReference type="AlphaFoldDB" id="H0FXW4"/>
<dbReference type="Proteomes" id="UP000004038">
    <property type="component" value="Unassembled WGS sequence"/>
</dbReference>
<evidence type="ECO:0000313" key="3">
    <source>
        <dbReference type="Proteomes" id="UP000004038"/>
    </source>
</evidence>
<evidence type="ECO:0000256" key="1">
    <source>
        <dbReference type="SAM" id="MobiDB-lite"/>
    </source>
</evidence>
<evidence type="ECO:0000313" key="2">
    <source>
        <dbReference type="EMBL" id="EHK78036.1"/>
    </source>
</evidence>
<proteinExistence type="predicted"/>
<feature type="region of interest" description="Disordered" evidence="1">
    <location>
        <begin position="1"/>
        <end position="78"/>
    </location>
</feature>
<protein>
    <submittedName>
        <fullName evidence="2">Uncharacterized protein</fullName>
    </submittedName>
</protein>
<accession>H0FXW4</accession>
<reference evidence="2 3" key="1">
    <citation type="journal article" date="2012" name="J. Bacteriol.">
        <title>Draft Genome Sequence of Sinorhizobium meliloti CCNWSX0020, a Nitrogen-Fixing Symbiont with Copper Tolerance Capability Isolated from Lead-Zinc Mine Tailings.</title>
        <authorList>
            <person name="Li Z."/>
            <person name="Ma Z."/>
            <person name="Hao X."/>
            <person name="Wei G."/>
        </authorList>
    </citation>
    <scope>NUCLEOTIDE SEQUENCE [LARGE SCALE GENOMIC DNA]</scope>
    <source>
        <strain evidence="2 3">CCNWSX0020</strain>
    </source>
</reference>
<sequence length="78" mass="8466">MIDPKDHKNRQTTTPPDMDFEPVPLPDQADESGSEGADVPPARSGQSEKRENPTEGAGKDNPVHHTGRVPPKVTKDQV</sequence>
<feature type="compositionally biased region" description="Basic and acidic residues" evidence="1">
    <location>
        <begin position="46"/>
        <end position="63"/>
    </location>
</feature>
<organism evidence="2 3">
    <name type="scientific">Sinorhizobium meliloti CCNWSX0020</name>
    <dbReference type="NCBI Taxonomy" id="1107881"/>
    <lineage>
        <taxon>Bacteria</taxon>
        <taxon>Pseudomonadati</taxon>
        <taxon>Pseudomonadota</taxon>
        <taxon>Alphaproteobacteria</taxon>
        <taxon>Hyphomicrobiales</taxon>
        <taxon>Rhizobiaceae</taxon>
        <taxon>Sinorhizobium/Ensifer group</taxon>
        <taxon>Sinorhizobium</taxon>
    </lineage>
</organism>
<dbReference type="RefSeq" id="WP_003528098.1">
    <property type="nucleotide sequence ID" value="NZ_AGVV01000015.1"/>
</dbReference>
<dbReference type="PATRIC" id="fig|1107881.3.peg.2061"/>
<name>H0FXW4_RHIML</name>